<accession>C5H9V0</accession>
<feature type="non-terminal residue" evidence="1">
    <location>
        <position position="1"/>
    </location>
</feature>
<reference evidence="1" key="1">
    <citation type="journal article" date="2008" name="Curr. Biol.">
        <title>Convergent evolution of Hawaiian and Australo-Pacific honeyeaters from distant songbird ancestors.</title>
        <authorList>
            <person name="Fleischer R.C."/>
            <person name="James H.F."/>
            <person name="Olson S.L."/>
        </authorList>
    </citation>
    <scope>NUCLEOTIDE SEQUENCE</scope>
</reference>
<organism evidence="1">
    <name type="scientific">Moho nobilis</name>
    <name type="common">Hawaii Oo</name>
    <dbReference type="NCBI Taxonomy" id="572098"/>
    <lineage>
        <taxon>Eukaryota</taxon>
        <taxon>Metazoa</taxon>
        <taxon>Chordata</taxon>
        <taxon>Craniata</taxon>
        <taxon>Vertebrata</taxon>
        <taxon>Euteleostomi</taxon>
        <taxon>Archelosauria</taxon>
        <taxon>Archosauria</taxon>
        <taxon>Dinosauria</taxon>
        <taxon>Saurischia</taxon>
        <taxon>Theropoda</taxon>
        <taxon>Coelurosauria</taxon>
        <taxon>Aves</taxon>
        <taxon>Neognathae</taxon>
        <taxon>Neoaves</taxon>
        <taxon>Telluraves</taxon>
        <taxon>Australaves</taxon>
        <taxon>Passeriformes</taxon>
        <taxon>Mohoidae</taxon>
        <taxon>Moho</taxon>
    </lineage>
</organism>
<dbReference type="EMBL" id="FJ378066">
    <property type="protein sequence ID" value="ACJ15300.1"/>
    <property type="molecule type" value="Genomic_DNA"/>
</dbReference>
<proteinExistence type="predicted"/>
<sequence>GDPHALQGSAQNCCVSIATIHSVLQNSYLQSSSTDMRARLQIISTKHL</sequence>
<protein>
    <submittedName>
        <fullName evidence="1">Recombination activating protein 1</fullName>
    </submittedName>
</protein>
<gene>
    <name evidence="1" type="primary">RAG1</name>
</gene>
<dbReference type="AlphaFoldDB" id="C5H9V0"/>
<feature type="non-terminal residue" evidence="1">
    <location>
        <position position="48"/>
    </location>
</feature>
<evidence type="ECO:0000313" key="1">
    <source>
        <dbReference type="EMBL" id="ACJ15300.1"/>
    </source>
</evidence>
<name>C5H9V0_MOHNO</name>